<sequence>MYLVLDVTSRNTQTLISQNFIISKKIMMNISSIEIMGFIDLLDIRLLIHPMELLCCLGIIHGVGQPKDLSGQNHYMN</sequence>
<accession>A0A382SQ04</accession>
<gene>
    <name evidence="1" type="ORF">METZ01_LOCUS364894</name>
</gene>
<protein>
    <submittedName>
        <fullName evidence="1">Uncharacterized protein</fullName>
    </submittedName>
</protein>
<organism evidence="1">
    <name type="scientific">marine metagenome</name>
    <dbReference type="NCBI Taxonomy" id="408172"/>
    <lineage>
        <taxon>unclassified sequences</taxon>
        <taxon>metagenomes</taxon>
        <taxon>ecological metagenomes</taxon>
    </lineage>
</organism>
<dbReference type="AlphaFoldDB" id="A0A382SQ04"/>
<reference evidence="1" key="1">
    <citation type="submission" date="2018-05" db="EMBL/GenBank/DDBJ databases">
        <authorList>
            <person name="Lanie J.A."/>
            <person name="Ng W.-L."/>
            <person name="Kazmierczak K.M."/>
            <person name="Andrzejewski T.M."/>
            <person name="Davidsen T.M."/>
            <person name="Wayne K.J."/>
            <person name="Tettelin H."/>
            <person name="Glass J.I."/>
            <person name="Rusch D."/>
            <person name="Podicherti R."/>
            <person name="Tsui H.-C.T."/>
            <person name="Winkler M.E."/>
        </authorList>
    </citation>
    <scope>NUCLEOTIDE SEQUENCE</scope>
</reference>
<proteinExistence type="predicted"/>
<dbReference type="EMBL" id="UINC01130769">
    <property type="protein sequence ID" value="SVD12040.1"/>
    <property type="molecule type" value="Genomic_DNA"/>
</dbReference>
<name>A0A382SQ04_9ZZZZ</name>
<evidence type="ECO:0000313" key="1">
    <source>
        <dbReference type="EMBL" id="SVD12040.1"/>
    </source>
</evidence>